<sequence>MFIGKVTGKVVCTHKDEGLQGLKLLIVQPLTDKLQPKGKPLIAIDTIGQSGYGDVVYLAKSGESSLPLKKNKDLIPSDAGIMGIIDYYYTEE</sequence>
<evidence type="ECO:0000313" key="4">
    <source>
        <dbReference type="EMBL" id="PXW85519.1"/>
    </source>
</evidence>
<dbReference type="CDD" id="cd01614">
    <property type="entry name" value="EutN_CcmL"/>
    <property type="match status" value="1"/>
</dbReference>
<accession>A0A2V3W9T1</accession>
<reference evidence="4 5" key="1">
    <citation type="submission" date="2018-05" db="EMBL/GenBank/DDBJ databases">
        <title>Genomic Encyclopedia of Type Strains, Phase IV (KMG-IV): sequencing the most valuable type-strain genomes for metagenomic binning, comparative biology and taxonomic classification.</title>
        <authorList>
            <person name="Goeker M."/>
        </authorList>
    </citation>
    <scope>NUCLEOTIDE SEQUENCE [LARGE SCALE GENOMIC DNA]</scope>
    <source>
        <strain evidence="4 5">DSM 28556</strain>
    </source>
</reference>
<dbReference type="Proteomes" id="UP000247978">
    <property type="component" value="Unassembled WGS sequence"/>
</dbReference>
<keyword evidence="5" id="KW-1185">Reference proteome</keyword>
<evidence type="ECO:0000256" key="1">
    <source>
        <dbReference type="ARBA" id="ARBA00023587"/>
    </source>
</evidence>
<comment type="subcellular location">
    <subcellularLocation>
        <location evidence="1">Carboxysome</location>
    </subcellularLocation>
</comment>
<dbReference type="InterPro" id="IPR004992">
    <property type="entry name" value="EutN_CcmL"/>
</dbReference>
<dbReference type="GO" id="GO:0031470">
    <property type="term" value="C:carboxysome"/>
    <property type="evidence" value="ECO:0007669"/>
    <property type="project" value="UniProtKB-SubCell"/>
</dbReference>
<dbReference type="PANTHER" id="PTHR36539:SF1">
    <property type="entry name" value="BACTERIAL MICROCOMPARTMENT SHELL VERTEX PROTEIN EUTN"/>
    <property type="match status" value="1"/>
</dbReference>
<evidence type="ECO:0000256" key="2">
    <source>
        <dbReference type="ARBA" id="ARBA00023669"/>
    </source>
</evidence>
<keyword evidence="2" id="KW-1282">Carboxysome</keyword>
<protein>
    <submittedName>
        <fullName evidence="4">Ethanolamine utilization protein EutN</fullName>
    </submittedName>
</protein>
<dbReference type="RefSeq" id="WP_110395989.1">
    <property type="nucleotide sequence ID" value="NZ_JADIJL010000059.1"/>
</dbReference>
<dbReference type="Pfam" id="PF03319">
    <property type="entry name" value="EutN_CcmL"/>
    <property type="match status" value="1"/>
</dbReference>
<evidence type="ECO:0000313" key="5">
    <source>
        <dbReference type="Proteomes" id="UP000247978"/>
    </source>
</evidence>
<evidence type="ECO:0000256" key="3">
    <source>
        <dbReference type="ARBA" id="ARBA00024446"/>
    </source>
</evidence>
<dbReference type="PROSITE" id="PS51932">
    <property type="entry name" value="BMV"/>
    <property type="match status" value="1"/>
</dbReference>
<dbReference type="AlphaFoldDB" id="A0A2V3W9T1"/>
<dbReference type="SUPFAM" id="SSF159133">
    <property type="entry name" value="EutN/CcmL-like"/>
    <property type="match status" value="1"/>
</dbReference>
<keyword evidence="3" id="KW-1283">Bacterial microcompartment</keyword>
<dbReference type="InterPro" id="IPR036677">
    <property type="entry name" value="EutN_CcmL_sf"/>
</dbReference>
<dbReference type="EMBL" id="QJJQ01000010">
    <property type="protein sequence ID" value="PXW85519.1"/>
    <property type="molecule type" value="Genomic_DNA"/>
</dbReference>
<gene>
    <name evidence="4" type="ORF">DFR56_11018</name>
</gene>
<comment type="caution">
    <text evidence="4">The sequence shown here is derived from an EMBL/GenBank/DDBJ whole genome shotgun (WGS) entry which is preliminary data.</text>
</comment>
<name>A0A2V3W9T1_9BACI</name>
<dbReference type="Gene3D" id="2.40.50.220">
    <property type="entry name" value="EutN/Ccml"/>
    <property type="match status" value="1"/>
</dbReference>
<dbReference type="OrthoDB" id="196195at2"/>
<proteinExistence type="predicted"/>
<organism evidence="4 5">
    <name type="scientific">Pseudogracilibacillus auburnensis</name>
    <dbReference type="NCBI Taxonomy" id="1494959"/>
    <lineage>
        <taxon>Bacteria</taxon>
        <taxon>Bacillati</taxon>
        <taxon>Bacillota</taxon>
        <taxon>Bacilli</taxon>
        <taxon>Bacillales</taxon>
        <taxon>Bacillaceae</taxon>
        <taxon>Pseudogracilibacillus</taxon>
    </lineage>
</organism>
<dbReference type="PANTHER" id="PTHR36539">
    <property type="entry name" value="ETHANOLAMINE UTILIZATION PROTEIN EUTN"/>
    <property type="match status" value="1"/>
</dbReference>